<proteinExistence type="predicted"/>
<name>A0A6A6ID81_9PLEO</name>
<dbReference type="InterPro" id="IPR053137">
    <property type="entry name" value="NLR-like"/>
</dbReference>
<evidence type="ECO:0000259" key="1">
    <source>
        <dbReference type="Pfam" id="PF14420"/>
    </source>
</evidence>
<dbReference type="SUPFAM" id="SSF48452">
    <property type="entry name" value="TPR-like"/>
    <property type="match status" value="1"/>
</dbReference>
<dbReference type="PANTHER" id="PTHR46082:SF6">
    <property type="entry name" value="AAA+ ATPASE DOMAIN-CONTAINING PROTEIN-RELATED"/>
    <property type="match status" value="1"/>
</dbReference>
<feature type="domain" description="Clr5" evidence="1">
    <location>
        <begin position="57"/>
        <end position="108"/>
    </location>
</feature>
<dbReference type="RefSeq" id="XP_033683173.1">
    <property type="nucleotide sequence ID" value="XM_033829174.1"/>
</dbReference>
<dbReference type="GeneID" id="54582504"/>
<protein>
    <recommendedName>
        <fullName evidence="1">Clr5 domain-containing protein</fullName>
    </recommendedName>
</protein>
<keyword evidence="3" id="KW-1185">Reference proteome</keyword>
<dbReference type="EMBL" id="ML987196">
    <property type="protein sequence ID" value="KAF2248169.1"/>
    <property type="molecule type" value="Genomic_DNA"/>
</dbReference>
<dbReference type="PANTHER" id="PTHR46082">
    <property type="entry name" value="ATP/GTP-BINDING PROTEIN-RELATED"/>
    <property type="match status" value="1"/>
</dbReference>
<dbReference type="InterPro" id="IPR011990">
    <property type="entry name" value="TPR-like_helical_dom_sf"/>
</dbReference>
<dbReference type="OrthoDB" id="5986190at2759"/>
<dbReference type="Pfam" id="PF13424">
    <property type="entry name" value="TPR_12"/>
    <property type="match status" value="1"/>
</dbReference>
<dbReference type="AlphaFoldDB" id="A0A6A6ID81"/>
<dbReference type="Proteomes" id="UP000800094">
    <property type="component" value="Unassembled WGS sequence"/>
</dbReference>
<dbReference type="Pfam" id="PF13374">
    <property type="entry name" value="TPR_10"/>
    <property type="match status" value="1"/>
</dbReference>
<dbReference type="Gene3D" id="1.25.40.10">
    <property type="entry name" value="Tetratricopeptide repeat domain"/>
    <property type="match status" value="1"/>
</dbReference>
<evidence type="ECO:0000313" key="2">
    <source>
        <dbReference type="EMBL" id="KAF2248169.1"/>
    </source>
</evidence>
<dbReference type="InterPro" id="IPR025676">
    <property type="entry name" value="Clr5_dom"/>
</dbReference>
<dbReference type="Pfam" id="PF14420">
    <property type="entry name" value="Clr5"/>
    <property type="match status" value="1"/>
</dbReference>
<evidence type="ECO:0000313" key="3">
    <source>
        <dbReference type="Proteomes" id="UP000800094"/>
    </source>
</evidence>
<reference evidence="2" key="1">
    <citation type="journal article" date="2020" name="Stud. Mycol.">
        <title>101 Dothideomycetes genomes: a test case for predicting lifestyles and emergence of pathogens.</title>
        <authorList>
            <person name="Haridas S."/>
            <person name="Albert R."/>
            <person name="Binder M."/>
            <person name="Bloem J."/>
            <person name="Labutti K."/>
            <person name="Salamov A."/>
            <person name="Andreopoulos B."/>
            <person name="Baker S."/>
            <person name="Barry K."/>
            <person name="Bills G."/>
            <person name="Bluhm B."/>
            <person name="Cannon C."/>
            <person name="Castanera R."/>
            <person name="Culley D."/>
            <person name="Daum C."/>
            <person name="Ezra D."/>
            <person name="Gonzalez J."/>
            <person name="Henrissat B."/>
            <person name="Kuo A."/>
            <person name="Liang C."/>
            <person name="Lipzen A."/>
            <person name="Lutzoni F."/>
            <person name="Magnuson J."/>
            <person name="Mondo S."/>
            <person name="Nolan M."/>
            <person name="Ohm R."/>
            <person name="Pangilinan J."/>
            <person name="Park H.-J."/>
            <person name="Ramirez L."/>
            <person name="Alfaro M."/>
            <person name="Sun H."/>
            <person name="Tritt A."/>
            <person name="Yoshinaga Y."/>
            <person name="Zwiers L.-H."/>
            <person name="Turgeon B."/>
            <person name="Goodwin S."/>
            <person name="Spatafora J."/>
            <person name="Crous P."/>
            <person name="Grigoriev I."/>
        </authorList>
    </citation>
    <scope>NUCLEOTIDE SEQUENCE</scope>
    <source>
        <strain evidence="2">CBS 122368</strain>
    </source>
</reference>
<organism evidence="2 3">
    <name type="scientific">Trematosphaeria pertusa</name>
    <dbReference type="NCBI Taxonomy" id="390896"/>
    <lineage>
        <taxon>Eukaryota</taxon>
        <taxon>Fungi</taxon>
        <taxon>Dikarya</taxon>
        <taxon>Ascomycota</taxon>
        <taxon>Pezizomycotina</taxon>
        <taxon>Dothideomycetes</taxon>
        <taxon>Pleosporomycetidae</taxon>
        <taxon>Pleosporales</taxon>
        <taxon>Massarineae</taxon>
        <taxon>Trematosphaeriaceae</taxon>
        <taxon>Trematosphaeria</taxon>
    </lineage>
</organism>
<sequence length="471" mass="52339">MPSLGKPPSVMWSNNVVESFGPHPARIALARESNVLPTTAMGPPTQQRKRKAPTLRAEAWEPYKARIIELHITRSLPLKDVKTMMEDFGFIAEERQYRTRISQWRKDKNVKPQEMKAIVRKRQQRKLVEVDKRGLVFEVRDNEVEPRKIDRWMKRHGIPESLPYAPSPAASTPSAVICRTISERGTPVPSPSLSTASPIHSLGGFDTPAQSPRVCSPALSVSSIVQFKDSTLTTQSPISTCRPLPSSVSAVGIAQGPSDIAAGSLQHHYSQGGGERLAGGDDQDMLDEMRGLVSIYGLASFFYWHQLEVGATGLTKQLFGQEYPCTLEGISNAVATYHNQGRWQEAQVLGERIVKMSSRTLGEEHPDTLTIMNNLAVTYAAKGRLKEAEALHIRVSESRKAVLGDLHPDTLTSMTNLACTLKLLGRKEEAVSLMRKCRRLRENVLGPEDQDTRESLEFLNKWQAKDGETDL</sequence>
<gene>
    <name evidence="2" type="ORF">BU26DRAFT_519899</name>
</gene>
<accession>A0A6A6ID81</accession>